<dbReference type="Pfam" id="PF00626">
    <property type="entry name" value="Gelsolin"/>
    <property type="match status" value="6"/>
</dbReference>
<dbReference type="AlphaFoldDB" id="A0AAX7VXL4"/>
<dbReference type="GeneTree" id="ENSGT00940000160253"/>
<dbReference type="PANTHER" id="PTHR11977">
    <property type="entry name" value="VILLIN"/>
    <property type="match status" value="1"/>
</dbReference>
<evidence type="ECO:0000256" key="4">
    <source>
        <dbReference type="ARBA" id="ARBA00022490"/>
    </source>
</evidence>
<reference evidence="10" key="4">
    <citation type="submission" date="2025-09" db="UniProtKB">
        <authorList>
            <consortium name="Ensembl"/>
        </authorList>
    </citation>
    <scope>IDENTIFICATION</scope>
</reference>
<dbReference type="SUPFAM" id="SSF82754">
    <property type="entry name" value="C-terminal, gelsolin-like domain of Sec23/24"/>
    <property type="match status" value="2"/>
</dbReference>
<evidence type="ECO:0000313" key="11">
    <source>
        <dbReference type="Proteomes" id="UP000265100"/>
    </source>
</evidence>
<dbReference type="InterPro" id="IPR036886">
    <property type="entry name" value="Villin_headpiece_dom_sf"/>
</dbReference>
<dbReference type="InterPro" id="IPR007122">
    <property type="entry name" value="Villin/Gelsolin"/>
</dbReference>
<dbReference type="Gene3D" id="1.10.950.10">
    <property type="entry name" value="Villin headpiece domain"/>
    <property type="match status" value="1"/>
</dbReference>
<dbReference type="FunFam" id="3.40.20.10:FF:000004">
    <property type="entry name" value="Gelsolin"/>
    <property type="match status" value="1"/>
</dbReference>
<dbReference type="SUPFAM" id="SSF47050">
    <property type="entry name" value="VHP, Villin headpiece domain"/>
    <property type="match status" value="1"/>
</dbReference>
<keyword evidence="11" id="KW-1185">Reference proteome</keyword>
<reference evidence="11" key="2">
    <citation type="submission" date="2023-03" db="EMBL/GenBank/DDBJ databases">
        <authorList>
            <consortium name="Wellcome Sanger Institute Data Sharing"/>
        </authorList>
    </citation>
    <scope>NUCLEOTIDE SEQUENCE [LARGE SCALE GENOMIC DNA]</scope>
</reference>
<evidence type="ECO:0000256" key="8">
    <source>
        <dbReference type="ARBA" id="ARBA00023212"/>
    </source>
</evidence>
<dbReference type="Ensembl" id="ENSACLT00000075598.1">
    <property type="protein sequence ID" value="ENSACLP00000085992.1"/>
    <property type="gene ID" value="ENSACLG00000027218.2"/>
</dbReference>
<dbReference type="SUPFAM" id="SSF55753">
    <property type="entry name" value="Actin depolymerizing proteins"/>
    <property type="match status" value="4"/>
</dbReference>
<dbReference type="Pfam" id="PF02209">
    <property type="entry name" value="VHP"/>
    <property type="match status" value="1"/>
</dbReference>
<dbReference type="GO" id="GO:0005546">
    <property type="term" value="F:phosphatidylinositol-4,5-bisphosphate binding"/>
    <property type="evidence" value="ECO:0007669"/>
    <property type="project" value="TreeGrafter"/>
</dbReference>
<feature type="domain" description="HP" evidence="9">
    <location>
        <begin position="742"/>
        <end position="811"/>
    </location>
</feature>
<dbReference type="CDD" id="cd11291">
    <property type="entry name" value="gelsolin_S6_like"/>
    <property type="match status" value="1"/>
</dbReference>
<dbReference type="GO" id="GO:0008154">
    <property type="term" value="P:actin polymerization or depolymerization"/>
    <property type="evidence" value="ECO:0007669"/>
    <property type="project" value="TreeGrafter"/>
</dbReference>
<evidence type="ECO:0000256" key="1">
    <source>
        <dbReference type="ARBA" id="ARBA00004245"/>
    </source>
</evidence>
<evidence type="ECO:0000256" key="2">
    <source>
        <dbReference type="ARBA" id="ARBA00008418"/>
    </source>
</evidence>
<keyword evidence="6" id="KW-0106">Calcium</keyword>
<dbReference type="InterPro" id="IPR007123">
    <property type="entry name" value="Gelsolin-like_dom"/>
</dbReference>
<dbReference type="GO" id="GO:0051016">
    <property type="term" value="P:barbed-end actin filament capping"/>
    <property type="evidence" value="ECO:0007669"/>
    <property type="project" value="TreeGrafter"/>
</dbReference>
<organism evidence="10 11">
    <name type="scientific">Astatotilapia calliptera</name>
    <name type="common">Eastern happy</name>
    <name type="synonym">Chromis callipterus</name>
    <dbReference type="NCBI Taxonomy" id="8154"/>
    <lineage>
        <taxon>Eukaryota</taxon>
        <taxon>Metazoa</taxon>
        <taxon>Chordata</taxon>
        <taxon>Craniata</taxon>
        <taxon>Vertebrata</taxon>
        <taxon>Euteleostomi</taxon>
        <taxon>Actinopterygii</taxon>
        <taxon>Neopterygii</taxon>
        <taxon>Teleostei</taxon>
        <taxon>Neoteleostei</taxon>
        <taxon>Acanthomorphata</taxon>
        <taxon>Ovalentaria</taxon>
        <taxon>Cichlomorphae</taxon>
        <taxon>Cichliformes</taxon>
        <taxon>Cichlidae</taxon>
        <taxon>African cichlids</taxon>
        <taxon>Pseudocrenilabrinae</taxon>
        <taxon>Haplochromini</taxon>
        <taxon>Astatotilapia</taxon>
    </lineage>
</organism>
<reference evidence="10" key="3">
    <citation type="submission" date="2025-08" db="UniProtKB">
        <authorList>
            <consortium name="Ensembl"/>
        </authorList>
    </citation>
    <scope>IDENTIFICATION</scope>
</reference>
<keyword evidence="8" id="KW-0206">Cytoskeleton</keyword>
<proteinExistence type="inferred from homology"/>
<reference evidence="10 11" key="1">
    <citation type="submission" date="2018-05" db="EMBL/GenBank/DDBJ databases">
        <authorList>
            <person name="Datahose"/>
        </authorList>
    </citation>
    <scope>NUCLEOTIDE SEQUENCE</scope>
</reference>
<dbReference type="CDD" id="cd11290">
    <property type="entry name" value="gelsolin_S1_like"/>
    <property type="match status" value="1"/>
</dbReference>
<dbReference type="PRINTS" id="PR00597">
    <property type="entry name" value="GELSOLIN"/>
</dbReference>
<dbReference type="SMART" id="SM00153">
    <property type="entry name" value="VHP"/>
    <property type="match status" value="1"/>
</dbReference>
<comment type="similarity">
    <text evidence="2">Belongs to the villin/gelsolin family.</text>
</comment>
<comment type="subcellular location">
    <subcellularLocation>
        <location evidence="1">Cytoplasm</location>
        <location evidence="1">Cytoskeleton</location>
    </subcellularLocation>
</comment>
<dbReference type="CDD" id="cd11288">
    <property type="entry name" value="gelsolin_S5_like"/>
    <property type="match status" value="1"/>
</dbReference>
<dbReference type="InterPro" id="IPR036180">
    <property type="entry name" value="Gelsolin-like_dom_sf"/>
</dbReference>
<sequence>RMMNENNNAFKNVRRKPGLQIWTVNKMQMDPVPPQAFGNFFEGDCYIISENKGSRQSADIHYWVGRTSSQDEQGAAAIYVTQLDEYLGGSPVQYREVQGYESPRFRSYFKNGLIYKKGGVASGFNHVETNAYNVLRLLHVKGRKDVTATEVEVSWSSFNKGDIFLLDIGKAIVQWNGPQSNRREKLKAVLLAQDIRDRERGGRAQIGVVEGGDERSSPELMKFLTTVLGPKPAQLKEATSDDVPDSAQKNSVRLYHVYDNSGNLVIQEVAKQPLTQDLLKSSDCFILDNKGSSVMVWKGKKASKEERQGAMNRALSYIKAKKYPASTTVEVMAEGAESAIFKHLFKSWTDRDQTQGLGTTHNVGKIAKVDDGKFDVMELHARPELAAQYRMVDDASGDVKVWCIENLELAEIDPKTYGQFYGGDCYLVLYSYKRAGQQQYILYMWQGRHATSDEIAASAFQAVNIDNKYNGAPVQVRVVMGKEPRHFLAIFKGKLIIFEGGTGRPGVVNPAKDARLFQVRGTNELNTKATEVVARAASLSSNDVFLLKTDNISYLWYGKGCNGDEREMGKAMSDVLSRHEKRVVMEGQEPAEFWIALGGKGSYASDRRFEREEPLHSPRLFECSNQTGRFKITEVDDFAQCDLDEDDVMLLDTWEELFLWIGNSSYEYETKEALNSARDYLRTHPAGRDPDTPIIFVKQGYEPPTFTGWFNAWDPHKWSVTSHEQPQKDTKTLQRDNMGLSKKGWEALPLSVPRALCTAEVSLTVSHPLCSDWQDYLSDLDFENLLSTTRADFQRLPKWRQNDLKKKAGIF</sequence>
<dbReference type="GO" id="GO:0015629">
    <property type="term" value="C:actin cytoskeleton"/>
    <property type="evidence" value="ECO:0007669"/>
    <property type="project" value="TreeGrafter"/>
</dbReference>
<accession>A0AAX7VXL4</accession>
<protein>
    <recommendedName>
        <fullName evidence="9">HP domain-containing protein</fullName>
    </recommendedName>
</protein>
<evidence type="ECO:0000256" key="3">
    <source>
        <dbReference type="ARBA" id="ARBA00022467"/>
    </source>
</evidence>
<dbReference type="GO" id="GO:0005737">
    <property type="term" value="C:cytoplasm"/>
    <property type="evidence" value="ECO:0007669"/>
    <property type="project" value="TreeGrafter"/>
</dbReference>
<dbReference type="CDD" id="cd11292">
    <property type="entry name" value="gelsolin_S3_like"/>
    <property type="match status" value="1"/>
</dbReference>
<keyword evidence="3" id="KW-0117">Actin capping</keyword>
<evidence type="ECO:0000256" key="7">
    <source>
        <dbReference type="ARBA" id="ARBA00023203"/>
    </source>
</evidence>
<dbReference type="GO" id="GO:0051014">
    <property type="term" value="P:actin filament severing"/>
    <property type="evidence" value="ECO:0007669"/>
    <property type="project" value="TreeGrafter"/>
</dbReference>
<dbReference type="FunFam" id="3.40.20.10:FF:000005">
    <property type="entry name" value="Gelsolin"/>
    <property type="match status" value="1"/>
</dbReference>
<gene>
    <name evidence="10" type="primary">VILL</name>
</gene>
<dbReference type="InterPro" id="IPR003128">
    <property type="entry name" value="Villin_headpiece"/>
</dbReference>
<dbReference type="Gene3D" id="3.40.20.10">
    <property type="entry name" value="Severin"/>
    <property type="match status" value="6"/>
</dbReference>
<keyword evidence="7" id="KW-0009">Actin-binding</keyword>
<dbReference type="Proteomes" id="UP000265100">
    <property type="component" value="Chromosome 9"/>
</dbReference>
<dbReference type="CDD" id="cd11289">
    <property type="entry name" value="gelsolin_S2_like"/>
    <property type="match status" value="1"/>
</dbReference>
<dbReference type="PANTHER" id="PTHR11977:SF30">
    <property type="entry name" value="VILLIN-LIKE PROTEIN"/>
    <property type="match status" value="1"/>
</dbReference>
<name>A0AAX7VXL4_ASTCA</name>
<keyword evidence="5" id="KW-0677">Repeat</keyword>
<dbReference type="GO" id="GO:0051015">
    <property type="term" value="F:actin filament binding"/>
    <property type="evidence" value="ECO:0007669"/>
    <property type="project" value="InterPro"/>
</dbReference>
<dbReference type="CDD" id="cd11293">
    <property type="entry name" value="gelsolin_S4_like"/>
    <property type="match status" value="1"/>
</dbReference>
<evidence type="ECO:0000256" key="6">
    <source>
        <dbReference type="ARBA" id="ARBA00022837"/>
    </source>
</evidence>
<evidence type="ECO:0000313" key="10">
    <source>
        <dbReference type="Ensembl" id="ENSACLP00000085992.1"/>
    </source>
</evidence>
<dbReference type="PROSITE" id="PS51089">
    <property type="entry name" value="HP"/>
    <property type="match status" value="1"/>
</dbReference>
<keyword evidence="4" id="KW-0963">Cytoplasm</keyword>
<evidence type="ECO:0000256" key="5">
    <source>
        <dbReference type="ARBA" id="ARBA00022737"/>
    </source>
</evidence>
<dbReference type="InterPro" id="IPR029006">
    <property type="entry name" value="ADF-H/Gelsolin-like_dom_sf"/>
</dbReference>
<dbReference type="FunFam" id="3.40.20.10:FF:000002">
    <property type="entry name" value="Gelsolin"/>
    <property type="match status" value="1"/>
</dbReference>
<dbReference type="SMART" id="SM00262">
    <property type="entry name" value="GEL"/>
    <property type="match status" value="6"/>
</dbReference>
<dbReference type="FunFam" id="3.40.20.10:FF:000027">
    <property type="entry name" value="Villin 1"/>
    <property type="match status" value="1"/>
</dbReference>
<evidence type="ECO:0000259" key="9">
    <source>
        <dbReference type="PROSITE" id="PS51089"/>
    </source>
</evidence>
<dbReference type="FunFam" id="3.40.20.10:FF:000001">
    <property type="entry name" value="Gelsolin"/>
    <property type="match status" value="1"/>
</dbReference>